<feature type="binding site" evidence="9">
    <location>
        <position position="200"/>
    </location>
    <ligand>
        <name>Zn(2+)</name>
        <dbReference type="ChEBI" id="CHEBI:29105"/>
        <label>2</label>
    </ligand>
</feature>
<sequence>MAEKRDYYEVLGVDKTADEKEIKKAYRKLARKYHPDVVNEDKKEEATEKFKEISEAYAVLSDDEKRQRYDQFGHAGMEGFSNEDIFRNVNFEDIFQGFGGGGIEDIFDLFGFGTGRSRSRRSGPRRGSDIYTEIQITLEEAANGAEKEVTIRHDVFCPTCNGSKAEPGSEVETCPACGGTGQRKQIRQSLFGQVMNIVQCGECNGTGKIIKEPCHNCKGRGTVKESKTLNIKIPAGVENGNRLRVSGEGNVGDVGGGAGDLYVEIYIKRHEYFERDGANLYYEKQISFVQASLGDTVDIPTINGEVELKIPPGTQSETTFRLREQGMPHMRRGGKGNLYVNIIVVVPQKLSKEQKKLLVKFGEISGDEIKVYKKGLFDKVKDAINNP</sequence>
<dbReference type="Pfam" id="PF00684">
    <property type="entry name" value="DnaJ_CXXCXGXG"/>
    <property type="match status" value="1"/>
</dbReference>
<keyword evidence="5 9" id="KW-0863">Zinc-finger</keyword>
<evidence type="ECO:0000259" key="12">
    <source>
        <dbReference type="PROSITE" id="PS51188"/>
    </source>
</evidence>
<dbReference type="GeneID" id="28489798"/>
<dbReference type="CDD" id="cd06257">
    <property type="entry name" value="DnaJ"/>
    <property type="match status" value="1"/>
</dbReference>
<evidence type="ECO:0000256" key="5">
    <source>
        <dbReference type="ARBA" id="ARBA00022771"/>
    </source>
</evidence>
<dbReference type="Gene3D" id="2.10.230.10">
    <property type="entry name" value="Heat shock protein DnaJ, cysteine-rich domain"/>
    <property type="match status" value="1"/>
</dbReference>
<evidence type="ECO:0000256" key="10">
    <source>
        <dbReference type="PROSITE-ProRule" id="PRU00546"/>
    </source>
</evidence>
<dbReference type="KEGG" id="mol:YLM1_1480"/>
<dbReference type="Gene3D" id="1.10.287.110">
    <property type="entry name" value="DnaJ domain"/>
    <property type="match status" value="1"/>
</dbReference>
<feature type="binding site" evidence="9">
    <location>
        <position position="177"/>
    </location>
    <ligand>
        <name>Zn(2+)</name>
        <dbReference type="ChEBI" id="CHEBI:29105"/>
        <label>2</label>
    </ligand>
</feature>
<evidence type="ECO:0000313" key="13">
    <source>
        <dbReference type="EMBL" id="AMK16037.1"/>
    </source>
</evidence>
<comment type="subcellular location">
    <subcellularLocation>
        <location evidence="9">Cytoplasm</location>
    </subcellularLocation>
</comment>
<evidence type="ECO:0000256" key="1">
    <source>
        <dbReference type="ARBA" id="ARBA00022490"/>
    </source>
</evidence>
<dbReference type="Proteomes" id="UP000066376">
    <property type="component" value="Chromosome"/>
</dbReference>
<evidence type="ECO:0000256" key="7">
    <source>
        <dbReference type="ARBA" id="ARBA00023016"/>
    </source>
</evidence>
<dbReference type="STRING" id="294671.YLM1_1480"/>
<evidence type="ECO:0000256" key="2">
    <source>
        <dbReference type="ARBA" id="ARBA00022705"/>
    </source>
</evidence>
<dbReference type="SMART" id="SM00271">
    <property type="entry name" value="DnaJ"/>
    <property type="match status" value="1"/>
</dbReference>
<keyword evidence="7 9" id="KW-0346">Stress response</keyword>
<dbReference type="InterPro" id="IPR008971">
    <property type="entry name" value="HSP40/DnaJ_pept-bd"/>
</dbReference>
<dbReference type="GO" id="GO:0042026">
    <property type="term" value="P:protein refolding"/>
    <property type="evidence" value="ECO:0007669"/>
    <property type="project" value="TreeGrafter"/>
</dbReference>
<dbReference type="GO" id="GO:0006260">
    <property type="term" value="P:DNA replication"/>
    <property type="evidence" value="ECO:0007669"/>
    <property type="project" value="UniProtKB-KW"/>
</dbReference>
<dbReference type="GO" id="GO:0009408">
    <property type="term" value="P:response to heat"/>
    <property type="evidence" value="ECO:0007669"/>
    <property type="project" value="InterPro"/>
</dbReference>
<dbReference type="NCBIfam" id="TIGR02349">
    <property type="entry name" value="DnaJ_bact"/>
    <property type="match status" value="1"/>
</dbReference>
<dbReference type="GO" id="GO:0005737">
    <property type="term" value="C:cytoplasm"/>
    <property type="evidence" value="ECO:0007669"/>
    <property type="project" value="UniProtKB-SubCell"/>
</dbReference>
<keyword evidence="3 9" id="KW-0479">Metal-binding</keyword>
<evidence type="ECO:0000313" key="15">
    <source>
        <dbReference type="Proteomes" id="UP000066376"/>
    </source>
</evidence>
<dbReference type="Gene3D" id="2.60.260.20">
    <property type="entry name" value="Urease metallochaperone UreE, N-terminal domain"/>
    <property type="match status" value="2"/>
</dbReference>
<proteinExistence type="inferred from homology"/>
<keyword evidence="1 9" id="KW-0963">Cytoplasm</keyword>
<dbReference type="EMBL" id="FOTL01000028">
    <property type="protein sequence ID" value="SFL68819.1"/>
    <property type="molecule type" value="Genomic_DNA"/>
</dbReference>
<dbReference type="HAMAP" id="MF_01152">
    <property type="entry name" value="DnaJ"/>
    <property type="match status" value="1"/>
</dbReference>
<dbReference type="SUPFAM" id="SSF46565">
    <property type="entry name" value="Chaperone J-domain"/>
    <property type="match status" value="1"/>
</dbReference>
<reference evidence="16" key="3">
    <citation type="submission" date="2016-10" db="EMBL/GenBank/DDBJ databases">
        <authorList>
            <person name="Varghese N."/>
        </authorList>
    </citation>
    <scope>NUCLEOTIDE SEQUENCE [LARGE SCALE GENOMIC DNA]</scope>
    <source>
        <strain evidence="16">DSM 16632</strain>
    </source>
</reference>
<dbReference type="InterPro" id="IPR002939">
    <property type="entry name" value="DnaJ_C"/>
</dbReference>
<dbReference type="FunFam" id="2.10.230.10:FF:000002">
    <property type="entry name" value="Molecular chaperone DnaJ"/>
    <property type="match status" value="1"/>
</dbReference>
<dbReference type="NCBIfam" id="NF010876">
    <property type="entry name" value="PRK14283.1"/>
    <property type="match status" value="1"/>
</dbReference>
<comment type="caution">
    <text evidence="9">Lacks conserved residue(s) required for the propagation of feature annotation.</text>
</comment>
<feature type="binding site" evidence="9">
    <location>
        <position position="157"/>
    </location>
    <ligand>
        <name>Zn(2+)</name>
        <dbReference type="ChEBI" id="CHEBI:29105"/>
        <label>1</label>
    </ligand>
</feature>
<dbReference type="PROSITE" id="PS00636">
    <property type="entry name" value="DNAJ_1"/>
    <property type="match status" value="1"/>
</dbReference>
<dbReference type="NCBIfam" id="NF008035">
    <property type="entry name" value="PRK10767.1"/>
    <property type="match status" value="1"/>
</dbReference>
<dbReference type="PRINTS" id="PR00625">
    <property type="entry name" value="JDOMAIN"/>
</dbReference>
<dbReference type="SUPFAM" id="SSF49493">
    <property type="entry name" value="HSP40/DnaJ peptide-binding domain"/>
    <property type="match status" value="2"/>
</dbReference>
<dbReference type="FunFam" id="1.10.287.110:FF:000031">
    <property type="entry name" value="Molecular chaperone DnaJ"/>
    <property type="match status" value="1"/>
</dbReference>
<evidence type="ECO:0000256" key="9">
    <source>
        <dbReference type="HAMAP-Rule" id="MF_01152"/>
    </source>
</evidence>
<dbReference type="GO" id="GO:0051082">
    <property type="term" value="F:unfolded protein binding"/>
    <property type="evidence" value="ECO:0007669"/>
    <property type="project" value="UniProtKB-UniRule"/>
</dbReference>
<comment type="function">
    <text evidence="9">Participates actively in the response to hyperosmotic and heat shock by preventing the aggregation of stress-denatured proteins and by disaggregating proteins, also in an autonomous, DnaK-independent fashion. Unfolded proteins bind initially to DnaJ; upon interaction with the DnaJ-bound protein, DnaK hydrolyzes its bound ATP, resulting in the formation of a stable complex. GrpE releases ADP from DnaK; ATP binding to DnaK triggers the release of the substrate protein, thus completing the reaction cycle. Several rounds of ATP-dependent interactions between DnaJ, DnaK and GrpE are required for fully efficient folding. Also involved, together with DnaK and GrpE, in the DNA replication of plasmids through activation of initiation proteins.</text>
</comment>
<reference evidence="14" key="4">
    <citation type="submission" date="2016-10" db="EMBL/GenBank/DDBJ databases">
        <authorList>
            <person name="de Groot N.N."/>
        </authorList>
    </citation>
    <scope>NUCLEOTIDE SEQUENCE [LARGE SCALE GENOMIC DNA]</scope>
    <source>
        <strain evidence="14">DSM 16632</strain>
    </source>
</reference>
<dbReference type="InterPro" id="IPR012724">
    <property type="entry name" value="DnaJ"/>
</dbReference>
<dbReference type="Proteomes" id="UP000183442">
    <property type="component" value="Unassembled WGS sequence"/>
</dbReference>
<keyword evidence="6 9" id="KW-0862">Zinc</keyword>
<dbReference type="FunFam" id="2.60.260.20:FF:000005">
    <property type="entry name" value="Chaperone protein dnaJ 1, mitochondrial"/>
    <property type="match status" value="1"/>
</dbReference>
<feature type="binding site" evidence="9">
    <location>
        <position position="160"/>
    </location>
    <ligand>
        <name>Zn(2+)</name>
        <dbReference type="ChEBI" id="CHEBI:29105"/>
        <label>1</label>
    </ligand>
</feature>
<comment type="similarity">
    <text evidence="9">Belongs to the DnaJ family.</text>
</comment>
<dbReference type="CDD" id="cd10747">
    <property type="entry name" value="DnaJ_C"/>
    <property type="match status" value="1"/>
</dbReference>
<dbReference type="PROSITE" id="PS50076">
    <property type="entry name" value="DNAJ_2"/>
    <property type="match status" value="1"/>
</dbReference>
<feature type="domain" description="CR-type" evidence="12">
    <location>
        <begin position="144"/>
        <end position="226"/>
    </location>
</feature>
<feature type="binding site" evidence="9">
    <location>
        <position position="217"/>
    </location>
    <ligand>
        <name>Zn(2+)</name>
        <dbReference type="ChEBI" id="CHEBI:29105"/>
        <label>1</label>
    </ligand>
</feature>
<dbReference type="OrthoDB" id="8967at2157"/>
<evidence type="ECO:0000313" key="14">
    <source>
        <dbReference type="EMBL" id="SFL68819.1"/>
    </source>
</evidence>
<evidence type="ECO:0000313" key="16">
    <source>
        <dbReference type="Proteomes" id="UP000183442"/>
    </source>
</evidence>
<dbReference type="PANTHER" id="PTHR43096:SF52">
    <property type="entry name" value="DNAJ HOMOLOG 1, MITOCHONDRIAL-RELATED"/>
    <property type="match status" value="1"/>
</dbReference>
<feature type="binding site" evidence="9">
    <location>
        <position position="174"/>
    </location>
    <ligand>
        <name>Zn(2+)</name>
        <dbReference type="ChEBI" id="CHEBI:29105"/>
        <label>2</label>
    </ligand>
</feature>
<comment type="cofactor">
    <cofactor evidence="9">
        <name>Zn(2+)</name>
        <dbReference type="ChEBI" id="CHEBI:29105"/>
    </cofactor>
    <text evidence="9">Binds 2 Zn(2+) ions per monomer.</text>
</comment>
<dbReference type="GO" id="GO:0031072">
    <property type="term" value="F:heat shock protein binding"/>
    <property type="evidence" value="ECO:0007669"/>
    <property type="project" value="InterPro"/>
</dbReference>
<organism evidence="13 15">
    <name type="scientific">Methanobrevibacter olleyae</name>
    <dbReference type="NCBI Taxonomy" id="294671"/>
    <lineage>
        <taxon>Archaea</taxon>
        <taxon>Methanobacteriati</taxon>
        <taxon>Methanobacteriota</taxon>
        <taxon>Methanomada group</taxon>
        <taxon>Methanobacteria</taxon>
        <taxon>Methanobacteriales</taxon>
        <taxon>Methanobacteriaceae</taxon>
        <taxon>Methanobrevibacter</taxon>
    </lineage>
</organism>
<dbReference type="GO" id="GO:0005524">
    <property type="term" value="F:ATP binding"/>
    <property type="evidence" value="ECO:0007669"/>
    <property type="project" value="InterPro"/>
</dbReference>
<comment type="subunit">
    <text evidence="9">Homodimer.</text>
</comment>
<dbReference type="AlphaFoldDB" id="A0A126R1R5"/>
<feature type="domain" description="J" evidence="11">
    <location>
        <begin position="6"/>
        <end position="73"/>
    </location>
</feature>
<evidence type="ECO:0000259" key="11">
    <source>
        <dbReference type="PROSITE" id="PS50076"/>
    </source>
</evidence>
<feature type="binding site" evidence="9">
    <location>
        <position position="214"/>
    </location>
    <ligand>
        <name>Zn(2+)</name>
        <dbReference type="ChEBI" id="CHEBI:29105"/>
        <label>1</label>
    </ligand>
</feature>
<dbReference type="PROSITE" id="PS51188">
    <property type="entry name" value="ZF_CR"/>
    <property type="match status" value="1"/>
</dbReference>
<dbReference type="RefSeq" id="WP_067147972.1">
    <property type="nucleotide sequence ID" value="NZ_CP014265.1"/>
</dbReference>
<accession>A0A126R1R5</accession>
<keyword evidence="4 9" id="KW-0677">Repeat</keyword>
<feature type="zinc finger region" description="CR-type" evidence="10">
    <location>
        <begin position="144"/>
        <end position="226"/>
    </location>
</feature>
<gene>
    <name evidence="9" type="primary">dnaJ</name>
    <name evidence="14" type="ORF">SAMN02910297_01508</name>
    <name evidence="13" type="ORF">YLM1_1480</name>
</gene>
<dbReference type="Pfam" id="PF00226">
    <property type="entry name" value="DnaJ"/>
    <property type="match status" value="1"/>
</dbReference>
<reference evidence="13 15" key="1">
    <citation type="journal article" date="2016" name="Genome Announc.">
        <title>Draft Genome Sequence of the Rumen Methanogen Methanobrevibacter olleyae YLM1.</title>
        <authorList>
            <person name="Kelly W.J."/>
            <person name="Li D."/>
            <person name="Lambie S.C."/>
            <person name="Cox F."/>
            <person name="Attwood G.T."/>
            <person name="Altermann E."/>
            <person name="Leahy S.C."/>
        </authorList>
    </citation>
    <scope>NUCLEOTIDE SEQUENCE [LARGE SCALE GENOMIC DNA]</scope>
    <source>
        <strain evidence="13 15">YLM1</strain>
    </source>
</reference>
<name>A0A126R1R5_METOL</name>
<dbReference type="Pfam" id="PF01556">
    <property type="entry name" value="DnaJ_C"/>
    <property type="match status" value="1"/>
</dbReference>
<dbReference type="InterPro" id="IPR018253">
    <property type="entry name" value="DnaJ_domain_CS"/>
</dbReference>
<evidence type="ECO:0000256" key="6">
    <source>
        <dbReference type="ARBA" id="ARBA00022833"/>
    </source>
</evidence>
<reference evidence="15" key="2">
    <citation type="submission" date="2016-02" db="EMBL/GenBank/DDBJ databases">
        <title>The draft genome sequence of the rumen methanogen Methanobrevibacter olleyae YLM1.</title>
        <authorList>
            <consortium name="New Zealand Agricultural Greenhouse Gas Research Centre/Pastoral Greenhouse Gas Research Consortium"/>
            <person name="Kelly W.J."/>
            <person name="Li D."/>
            <person name="Lambie S.C."/>
            <person name="Attwood G.T."/>
            <person name="Altermann E."/>
            <person name="Leahy S.C."/>
        </authorList>
    </citation>
    <scope>NUCLEOTIDE SEQUENCE [LARGE SCALE GENOMIC DNA]</scope>
    <source>
        <strain evidence="15">YLM1</strain>
    </source>
</reference>
<dbReference type="InterPro" id="IPR001623">
    <property type="entry name" value="DnaJ_domain"/>
</dbReference>
<dbReference type="PANTHER" id="PTHR43096">
    <property type="entry name" value="DNAJ HOMOLOG 1, MITOCHONDRIAL-RELATED"/>
    <property type="match status" value="1"/>
</dbReference>
<keyword evidence="2 9" id="KW-0235">DNA replication</keyword>
<dbReference type="EMBL" id="CP014265">
    <property type="protein sequence ID" value="AMK16037.1"/>
    <property type="molecule type" value="Genomic_DNA"/>
</dbReference>
<dbReference type="GO" id="GO:0008270">
    <property type="term" value="F:zinc ion binding"/>
    <property type="evidence" value="ECO:0007669"/>
    <property type="project" value="UniProtKB-UniRule"/>
</dbReference>
<evidence type="ECO:0000256" key="8">
    <source>
        <dbReference type="ARBA" id="ARBA00023186"/>
    </source>
</evidence>
<evidence type="ECO:0000256" key="3">
    <source>
        <dbReference type="ARBA" id="ARBA00022723"/>
    </source>
</evidence>
<dbReference type="InterPro" id="IPR036410">
    <property type="entry name" value="HSP_DnaJ_Cys-rich_dom_sf"/>
</dbReference>
<dbReference type="SUPFAM" id="SSF57938">
    <property type="entry name" value="DnaJ/Hsp40 cysteine-rich domain"/>
    <property type="match status" value="1"/>
</dbReference>
<keyword evidence="15" id="KW-1185">Reference proteome</keyword>
<feature type="binding site" evidence="9">
    <location>
        <position position="203"/>
    </location>
    <ligand>
        <name>Zn(2+)</name>
        <dbReference type="ChEBI" id="CHEBI:29105"/>
        <label>2</label>
    </ligand>
</feature>
<protein>
    <recommendedName>
        <fullName evidence="9">Chaperone protein DnaJ</fullName>
    </recommendedName>
</protein>
<dbReference type="InterPro" id="IPR036869">
    <property type="entry name" value="J_dom_sf"/>
</dbReference>
<evidence type="ECO:0000256" key="4">
    <source>
        <dbReference type="ARBA" id="ARBA00022737"/>
    </source>
</evidence>
<dbReference type="CDD" id="cd10719">
    <property type="entry name" value="DnaJ_zf"/>
    <property type="match status" value="1"/>
</dbReference>
<comment type="domain">
    <text evidence="9">The J domain is necessary and sufficient to stimulate DnaK ATPase activity. Zinc center 1 plays an important role in the autonomous, DnaK-independent chaperone activity of DnaJ. Zinc center 2 is essential for interaction with DnaK and for DnaJ activity.</text>
</comment>
<dbReference type="InterPro" id="IPR001305">
    <property type="entry name" value="HSP_DnaJ_Cys-rich_dom"/>
</dbReference>
<keyword evidence="8 9" id="KW-0143">Chaperone</keyword>
<dbReference type="PATRIC" id="fig|294671.3.peg.1541"/>